<dbReference type="RefSeq" id="WP_188417086.1">
    <property type="nucleotide sequence ID" value="NZ_BMDJ01000013.1"/>
</dbReference>
<organism evidence="1 2">
    <name type="scientific">Pedobacter mendelii</name>
    <dbReference type="NCBI Taxonomy" id="1908240"/>
    <lineage>
        <taxon>Bacteria</taxon>
        <taxon>Pseudomonadati</taxon>
        <taxon>Bacteroidota</taxon>
        <taxon>Sphingobacteriia</taxon>
        <taxon>Sphingobacteriales</taxon>
        <taxon>Sphingobacteriaceae</taxon>
        <taxon>Pedobacter</taxon>
    </lineage>
</organism>
<dbReference type="EMBL" id="BMDJ01000013">
    <property type="protein sequence ID" value="GGI29056.1"/>
    <property type="molecule type" value="Genomic_DNA"/>
</dbReference>
<gene>
    <name evidence="1" type="ORF">GCM10008119_35730</name>
</gene>
<dbReference type="InterPro" id="IPR027417">
    <property type="entry name" value="P-loop_NTPase"/>
</dbReference>
<keyword evidence="2" id="KW-1185">Reference proteome</keyword>
<accession>A0ABQ2BNR5</accession>
<dbReference type="Proteomes" id="UP000645390">
    <property type="component" value="Unassembled WGS sequence"/>
</dbReference>
<reference evidence="2" key="1">
    <citation type="journal article" date="2019" name="Int. J. Syst. Evol. Microbiol.">
        <title>The Global Catalogue of Microorganisms (GCM) 10K type strain sequencing project: providing services to taxonomists for standard genome sequencing and annotation.</title>
        <authorList>
            <consortium name="The Broad Institute Genomics Platform"/>
            <consortium name="The Broad Institute Genome Sequencing Center for Infectious Disease"/>
            <person name="Wu L."/>
            <person name="Ma J."/>
        </authorList>
    </citation>
    <scope>NUCLEOTIDE SEQUENCE [LARGE SCALE GENOMIC DNA]</scope>
    <source>
        <strain evidence="2">CCM 8939</strain>
    </source>
</reference>
<evidence type="ECO:0000313" key="1">
    <source>
        <dbReference type="EMBL" id="GGI29056.1"/>
    </source>
</evidence>
<dbReference type="SUPFAM" id="SSF52540">
    <property type="entry name" value="P-loop containing nucleoside triphosphate hydrolases"/>
    <property type="match status" value="1"/>
</dbReference>
<protein>
    <submittedName>
        <fullName evidence="1">Uncharacterized protein</fullName>
    </submittedName>
</protein>
<comment type="caution">
    <text evidence="1">The sequence shown here is derived from an EMBL/GenBank/DDBJ whole genome shotgun (WGS) entry which is preliminary data.</text>
</comment>
<evidence type="ECO:0000313" key="2">
    <source>
        <dbReference type="Proteomes" id="UP000645390"/>
    </source>
</evidence>
<sequence>MKHQQIIKHNIKKNQYLGDIELFKTFGIPTDSILFKILPGCGATSLEITFHRHSIILEPNVPVIIGKANQYKEKVCAIYEGVKVDKILDYLNNEVQFKKLIVTPESFGKVKEAIEESRFNLYTDFFLLFDECEKIIQDISYRKAISLPMDDFFMFDKKAFVSATPILPSDPRFKANNFQIHQIEPAFKYAQDIQLITSNNILTSLTKFINDNPRDKYFIFFNSTDTIDEVIKKLKIQDESLVFCADKSRRKLILNDYKKTSVKTEISAPFKKYNFFTSRFFSAVDIEYDLYQFNPTIIMVTDLVSALHSMIDPFTEAVQIQGRFRKPMGKAVKREIIHISNIDSELTSMSREETLKYLEECHIVYGAVNRYYHLASTLNAKEVLWQMLKRIDYAKFLKPNTEERDYDMADNLIFEEMVKGYYKSKENLVCAYNDCTHFNLLPLKSERYTYTDKKRKRAQKKGARLKTMNEILTDGLMELHSLKENNKITDFHFNMELASYQLDFPDQMAPINRFGIDRAAAFKFDIRAIEQQLDREKKDVDHFAMMTHIHAHFTVGRVYTNSQIQAINKPALDLNKIHGTAGGVKYLRKFAKLSEDNNRKLIKRTPDGKELRGYKLFHFLDNPSI</sequence>
<name>A0ABQ2BNR5_9SPHI</name>
<proteinExistence type="predicted"/>